<dbReference type="EMBL" id="CP115149">
    <property type="protein sequence ID" value="WBL34885.1"/>
    <property type="molecule type" value="Genomic_DNA"/>
</dbReference>
<reference evidence="1 2" key="1">
    <citation type="journal article" date="2023" name="ISME J.">
        <title>Thermophilic Dehalococcoidia with unusual traits shed light on an unexpected past.</title>
        <authorList>
            <person name="Palmer M."/>
            <person name="Covington J.K."/>
            <person name="Zhou E.M."/>
            <person name="Thomas S.C."/>
            <person name="Habib N."/>
            <person name="Seymour C.O."/>
            <person name="Lai D."/>
            <person name="Johnston J."/>
            <person name="Hashimi A."/>
            <person name="Jiao J.Y."/>
            <person name="Muok A.R."/>
            <person name="Liu L."/>
            <person name="Xian W.D."/>
            <person name="Zhi X.Y."/>
            <person name="Li M.M."/>
            <person name="Silva L.P."/>
            <person name="Bowen B.P."/>
            <person name="Louie K."/>
            <person name="Briegel A."/>
            <person name="Pett-Ridge J."/>
            <person name="Weber P.K."/>
            <person name="Tocheva E.I."/>
            <person name="Woyke T."/>
            <person name="Northen T.R."/>
            <person name="Mayali X."/>
            <person name="Li W.J."/>
            <person name="Hedlund B.P."/>
        </authorList>
    </citation>
    <scope>NUCLEOTIDE SEQUENCE [LARGE SCALE GENOMIC DNA]</scope>
    <source>
        <strain evidence="1 2">YIM 72310</strain>
    </source>
</reference>
<accession>A0ABY7M4C1</accession>
<dbReference type="Pfam" id="PF05768">
    <property type="entry name" value="Glrx-like"/>
    <property type="match status" value="1"/>
</dbReference>
<dbReference type="Gene3D" id="3.40.30.10">
    <property type="entry name" value="Glutaredoxin"/>
    <property type="match status" value="1"/>
</dbReference>
<dbReference type="RefSeq" id="WP_270055413.1">
    <property type="nucleotide sequence ID" value="NZ_CP115149.1"/>
</dbReference>
<dbReference type="InterPro" id="IPR036249">
    <property type="entry name" value="Thioredoxin-like_sf"/>
</dbReference>
<sequence>MTLYRGRACGLCDRAEAMLARIGQRLPLAVATVDIASDPELEATYFLDIPVIEAEGRVIARGRIAEPALAAELEALLAERGGP</sequence>
<gene>
    <name evidence="1" type="ORF">O0235_08765</name>
</gene>
<organism evidence="1 2">
    <name type="scientific">Tepidiforma flava</name>
    <dbReference type="NCBI Taxonomy" id="3004094"/>
    <lineage>
        <taxon>Bacteria</taxon>
        <taxon>Bacillati</taxon>
        <taxon>Chloroflexota</taxon>
        <taxon>Tepidiformia</taxon>
        <taxon>Tepidiformales</taxon>
        <taxon>Tepidiformaceae</taxon>
        <taxon>Tepidiforma</taxon>
    </lineage>
</organism>
<dbReference type="InterPro" id="IPR008554">
    <property type="entry name" value="Glutaredoxin-like"/>
</dbReference>
<name>A0ABY7M4C1_9CHLR</name>
<evidence type="ECO:0000313" key="1">
    <source>
        <dbReference type="EMBL" id="WBL34885.1"/>
    </source>
</evidence>
<evidence type="ECO:0000313" key="2">
    <source>
        <dbReference type="Proteomes" id="UP001212803"/>
    </source>
</evidence>
<protein>
    <submittedName>
        <fullName evidence="1">Glutaredoxin family protein</fullName>
    </submittedName>
</protein>
<proteinExistence type="predicted"/>
<dbReference type="SUPFAM" id="SSF52833">
    <property type="entry name" value="Thioredoxin-like"/>
    <property type="match status" value="1"/>
</dbReference>
<dbReference type="Proteomes" id="UP001212803">
    <property type="component" value="Chromosome"/>
</dbReference>
<keyword evidence="2" id="KW-1185">Reference proteome</keyword>